<organism evidence="1 2">
    <name type="scientific">Pilimelia terevasa</name>
    <dbReference type="NCBI Taxonomy" id="53372"/>
    <lineage>
        <taxon>Bacteria</taxon>
        <taxon>Bacillati</taxon>
        <taxon>Actinomycetota</taxon>
        <taxon>Actinomycetes</taxon>
        <taxon>Micromonosporales</taxon>
        <taxon>Micromonosporaceae</taxon>
        <taxon>Pilimelia</taxon>
    </lineage>
</organism>
<accession>A0A8J3BKS1</accession>
<dbReference type="Proteomes" id="UP000662200">
    <property type="component" value="Unassembled WGS sequence"/>
</dbReference>
<reference evidence="1" key="2">
    <citation type="submission" date="2020-09" db="EMBL/GenBank/DDBJ databases">
        <authorList>
            <person name="Sun Q."/>
            <person name="Ohkuma M."/>
        </authorList>
    </citation>
    <scope>NUCLEOTIDE SEQUENCE</scope>
    <source>
        <strain evidence="1">JCM 3091</strain>
    </source>
</reference>
<proteinExistence type="predicted"/>
<evidence type="ECO:0000313" key="2">
    <source>
        <dbReference type="Proteomes" id="UP000662200"/>
    </source>
</evidence>
<comment type="caution">
    <text evidence="1">The sequence shown here is derived from an EMBL/GenBank/DDBJ whole genome shotgun (WGS) entry which is preliminary data.</text>
</comment>
<gene>
    <name evidence="1" type="ORF">GCM10010124_08120</name>
</gene>
<reference evidence="1" key="1">
    <citation type="journal article" date="2014" name="Int. J. Syst. Evol. Microbiol.">
        <title>Complete genome sequence of Corynebacterium casei LMG S-19264T (=DSM 44701T), isolated from a smear-ripened cheese.</title>
        <authorList>
            <consortium name="US DOE Joint Genome Institute (JGI-PGF)"/>
            <person name="Walter F."/>
            <person name="Albersmeier A."/>
            <person name="Kalinowski J."/>
            <person name="Ruckert C."/>
        </authorList>
    </citation>
    <scope>NUCLEOTIDE SEQUENCE</scope>
    <source>
        <strain evidence="1">JCM 3091</strain>
    </source>
</reference>
<dbReference type="EMBL" id="BMQC01000002">
    <property type="protein sequence ID" value="GGK17950.1"/>
    <property type="molecule type" value="Genomic_DNA"/>
</dbReference>
<name>A0A8J3BKS1_9ACTN</name>
<keyword evidence="2" id="KW-1185">Reference proteome</keyword>
<dbReference type="AlphaFoldDB" id="A0A8J3BKS1"/>
<evidence type="ECO:0000313" key="1">
    <source>
        <dbReference type="EMBL" id="GGK17950.1"/>
    </source>
</evidence>
<protein>
    <submittedName>
        <fullName evidence="1">Uncharacterized protein</fullName>
    </submittedName>
</protein>
<dbReference type="RefSeq" id="WP_189112809.1">
    <property type="nucleotide sequence ID" value="NZ_BMQC01000002.1"/>
</dbReference>
<sequence>MYSLVSASVLGFDLTRLAGGGAVAEVLLRALTLRHEDLPTLAAALPDADRRTELWVAVQQAASRVPSIRELGEEITVQTLDAVRTAPIGTVDGLLSCLRHDVLGWTWTGTGAAARQSPDAERATAVLCDAAVAAYLRDQLDEETRRRLGAGWVLGTRRLPAPGQINLGPHHASVQGLLTEVRTLTPVVARRLVRAAEEQRRAQPPTGWATAVHSAAWAAYLSDRVRTAAAAQLLLVTALDNPVVPRADRAGGVWNLVSGAVQALVVRDLLDTQAAYRLVAPVLTVLGPAWLDPGK</sequence>